<accession>A0A1I1DYV8</accession>
<evidence type="ECO:0000313" key="2">
    <source>
        <dbReference type="EMBL" id="SFB78178.1"/>
    </source>
</evidence>
<keyword evidence="3" id="KW-1185">Reference proteome</keyword>
<dbReference type="Proteomes" id="UP000199514">
    <property type="component" value="Unassembled WGS sequence"/>
</dbReference>
<keyword evidence="1" id="KW-0472">Membrane</keyword>
<dbReference type="STRING" id="927664.SAMN05421780_101453"/>
<proteinExistence type="predicted"/>
<organism evidence="2 3">
    <name type="scientific">Flexibacter flexilis DSM 6793</name>
    <dbReference type="NCBI Taxonomy" id="927664"/>
    <lineage>
        <taxon>Bacteria</taxon>
        <taxon>Pseudomonadati</taxon>
        <taxon>Bacteroidota</taxon>
        <taxon>Cytophagia</taxon>
        <taxon>Cytophagales</taxon>
        <taxon>Flexibacteraceae</taxon>
        <taxon>Flexibacter</taxon>
    </lineage>
</organism>
<dbReference type="AlphaFoldDB" id="A0A1I1DYV8"/>
<feature type="transmembrane region" description="Helical" evidence="1">
    <location>
        <begin position="18"/>
        <end position="40"/>
    </location>
</feature>
<sequence length="395" mass="43886">MHWLLTKIIWQNKSKWQLFLAAAGFVAGLVIMLVAVQIYWDIEAALQPQKNKSGRDFLILNKEIGLANTLKLASSQFTQNEIDSLKNQPFVTKIGLFTSNQFESYLEASSLIPFKTNLFFEAVPDDFLDVVPSQWVWDEHSDFVPIMMSQDFINLYNFGYAPSQGLPQIPKESVTLLPLTLRIAGKGGERVYDAQIVGFSDRISSVLVPERFMVWANEHIGQSTGQQPSRLIVETPNASDAAVADYLKKHGYVTNQDKLRASQTNGVLRVIMSLVGLLGAFFIALSVVIFLMNFRLIIAEAKEEIRLLLQLGYKVKTLSFNMLLYFSVGLLVASGSAMVIFTKLIASLHAFVSANGLPITTDINSTVWTLAAVLVAGCWAVSSLSVWRLLRVAAQ</sequence>
<evidence type="ECO:0000313" key="3">
    <source>
        <dbReference type="Proteomes" id="UP000199514"/>
    </source>
</evidence>
<evidence type="ECO:0008006" key="4">
    <source>
        <dbReference type="Google" id="ProtNLM"/>
    </source>
</evidence>
<gene>
    <name evidence="2" type="ORF">SAMN05421780_101453</name>
</gene>
<name>A0A1I1DYV8_9BACT</name>
<dbReference type="RefSeq" id="WP_091506576.1">
    <property type="nucleotide sequence ID" value="NZ_FOLE01000001.1"/>
</dbReference>
<dbReference type="EMBL" id="FOLE01000001">
    <property type="protein sequence ID" value="SFB78178.1"/>
    <property type="molecule type" value="Genomic_DNA"/>
</dbReference>
<protein>
    <recommendedName>
        <fullName evidence="4">FtsX-like permease family protein</fullName>
    </recommendedName>
</protein>
<keyword evidence="1" id="KW-1133">Transmembrane helix</keyword>
<feature type="transmembrane region" description="Helical" evidence="1">
    <location>
        <begin position="323"/>
        <end position="346"/>
    </location>
</feature>
<reference evidence="2 3" key="1">
    <citation type="submission" date="2016-10" db="EMBL/GenBank/DDBJ databases">
        <authorList>
            <person name="de Groot N.N."/>
        </authorList>
    </citation>
    <scope>NUCLEOTIDE SEQUENCE [LARGE SCALE GENOMIC DNA]</scope>
    <source>
        <strain evidence="2 3">DSM 6793</strain>
    </source>
</reference>
<feature type="transmembrane region" description="Helical" evidence="1">
    <location>
        <begin position="270"/>
        <end position="292"/>
    </location>
</feature>
<evidence type="ECO:0000256" key="1">
    <source>
        <dbReference type="SAM" id="Phobius"/>
    </source>
</evidence>
<keyword evidence="1" id="KW-0812">Transmembrane</keyword>
<dbReference type="OrthoDB" id="1011751at2"/>
<feature type="transmembrane region" description="Helical" evidence="1">
    <location>
        <begin position="366"/>
        <end position="390"/>
    </location>
</feature>